<accession>A0A9X9FXN0</accession>
<gene>
    <name evidence="1" type="ORF">FIV41_14745</name>
</gene>
<name>A0A9X9FXN0_PSEMA</name>
<reference evidence="1 2" key="1">
    <citation type="submission" date="2019-06" db="EMBL/GenBank/DDBJ databases">
        <title>Pseudomonas bimorpha sp. nov. isolated from bovine raw milk and skim milk concentrate.</title>
        <authorList>
            <person name="Hofmann K."/>
            <person name="Huptas C."/>
            <person name="Doll E."/>
            <person name="Scherer S."/>
            <person name="Wenning M."/>
        </authorList>
    </citation>
    <scope>NUCLEOTIDE SEQUENCE [LARGE SCALE GENOMIC DNA]</scope>
    <source>
        <strain evidence="1 2">DSM 13124</strain>
    </source>
</reference>
<dbReference type="Pfam" id="PF05489">
    <property type="entry name" value="Phage_tail_X"/>
    <property type="match status" value="1"/>
</dbReference>
<dbReference type="InterPro" id="IPR008861">
    <property type="entry name" value="GpX-like"/>
</dbReference>
<comment type="caution">
    <text evidence="1">The sequence shown here is derived from an EMBL/GenBank/DDBJ whole genome shotgun (WGS) entry which is preliminary data.</text>
</comment>
<dbReference type="EMBL" id="VFEQ01000008">
    <property type="protein sequence ID" value="TWR59351.1"/>
    <property type="molecule type" value="Genomic_DNA"/>
</dbReference>
<evidence type="ECO:0000313" key="1">
    <source>
        <dbReference type="EMBL" id="TWR59351.1"/>
    </source>
</evidence>
<organism evidence="1 2">
    <name type="scientific">Pseudomonas marginalis</name>
    <name type="common">Pseudomonas panacis</name>
    <dbReference type="NCBI Taxonomy" id="298"/>
    <lineage>
        <taxon>Bacteria</taxon>
        <taxon>Pseudomonadati</taxon>
        <taxon>Pseudomonadota</taxon>
        <taxon>Gammaproteobacteria</taxon>
        <taxon>Pseudomonadales</taxon>
        <taxon>Pseudomonadaceae</taxon>
        <taxon>Pseudomonas</taxon>
    </lineage>
</organism>
<proteinExistence type="predicted"/>
<dbReference type="RefSeq" id="WP_074847130.1">
    <property type="nucleotide sequence ID" value="NZ_FNSU01000003.1"/>
</dbReference>
<sequence>MATIYRTSEGDQLDTLCYLHYGHVNGTVEAVLDANRLLADEVQPLRAGILITFPDIAESVVEQVQLWG</sequence>
<evidence type="ECO:0000313" key="2">
    <source>
        <dbReference type="Proteomes" id="UP000316123"/>
    </source>
</evidence>
<dbReference type="AlphaFoldDB" id="A0A9X9FXN0"/>
<protein>
    <submittedName>
        <fullName evidence="1">Phage tail protein</fullName>
    </submittedName>
</protein>
<dbReference type="Proteomes" id="UP000316123">
    <property type="component" value="Unassembled WGS sequence"/>
</dbReference>
<dbReference type="OrthoDB" id="8759063at2"/>